<evidence type="ECO:0000256" key="1">
    <source>
        <dbReference type="SAM" id="MobiDB-lite"/>
    </source>
</evidence>
<evidence type="ECO:0008006" key="4">
    <source>
        <dbReference type="Google" id="ProtNLM"/>
    </source>
</evidence>
<dbReference type="RefSeq" id="XP_018272560.1">
    <property type="nucleotide sequence ID" value="XM_018412697.1"/>
</dbReference>
<dbReference type="Proteomes" id="UP000053890">
    <property type="component" value="Unassembled WGS sequence"/>
</dbReference>
<name>A0A194SAT7_RHOGW</name>
<dbReference type="AlphaFoldDB" id="A0A194SAT7"/>
<feature type="compositionally biased region" description="Basic and acidic residues" evidence="1">
    <location>
        <begin position="74"/>
        <end position="108"/>
    </location>
</feature>
<dbReference type="OrthoDB" id="5544375at2759"/>
<organism evidence="2 3">
    <name type="scientific">Rhodotorula graminis (strain WP1)</name>
    <dbReference type="NCBI Taxonomy" id="578459"/>
    <lineage>
        <taxon>Eukaryota</taxon>
        <taxon>Fungi</taxon>
        <taxon>Dikarya</taxon>
        <taxon>Basidiomycota</taxon>
        <taxon>Pucciniomycotina</taxon>
        <taxon>Microbotryomycetes</taxon>
        <taxon>Sporidiobolales</taxon>
        <taxon>Sporidiobolaceae</taxon>
        <taxon>Rhodotorula</taxon>
    </lineage>
</organism>
<dbReference type="Pfam" id="PF07956">
    <property type="entry name" value="DUF1690"/>
    <property type="match status" value="1"/>
</dbReference>
<evidence type="ECO:0000313" key="3">
    <source>
        <dbReference type="Proteomes" id="UP000053890"/>
    </source>
</evidence>
<feature type="region of interest" description="Disordered" evidence="1">
    <location>
        <begin position="74"/>
        <end position="110"/>
    </location>
</feature>
<feature type="compositionally biased region" description="Polar residues" evidence="1">
    <location>
        <begin position="27"/>
        <end position="62"/>
    </location>
</feature>
<dbReference type="GeneID" id="28973146"/>
<accession>A0A194SAT7</accession>
<dbReference type="OMA" id="GKSLNCW"/>
<keyword evidence="3" id="KW-1185">Reference proteome</keyword>
<dbReference type="InterPro" id="IPR012471">
    <property type="entry name" value="DUF1690"/>
</dbReference>
<sequence length="188" mass="21090">MGAQGSKPDHEATPDNADQSFFAARTQPVNFSESLINHLQSQSTTPSSAVPASRQQALDSHIQQRLAHELERLRADEQHVRDQIERALEKENLDREQRGTGDGDDAKALPHSASLLHDLGELEKRAQAVRKERAQTDEWRQVDVGKDDLAKCFRDNKDTPLECRDKVEAFKRAVAGVESSFFQTMKSS</sequence>
<evidence type="ECO:0000313" key="2">
    <source>
        <dbReference type="EMBL" id="KPV76511.1"/>
    </source>
</evidence>
<proteinExistence type="predicted"/>
<dbReference type="EMBL" id="KQ474076">
    <property type="protein sequence ID" value="KPV76511.1"/>
    <property type="molecule type" value="Genomic_DNA"/>
</dbReference>
<gene>
    <name evidence="2" type="ORF">RHOBADRAFT_25581</name>
</gene>
<feature type="region of interest" description="Disordered" evidence="1">
    <location>
        <begin position="1"/>
        <end position="62"/>
    </location>
</feature>
<reference evidence="2 3" key="1">
    <citation type="journal article" date="2015" name="Front. Microbiol.">
        <title>Genome sequence of the plant growth promoting endophytic yeast Rhodotorula graminis WP1.</title>
        <authorList>
            <person name="Firrincieli A."/>
            <person name="Otillar R."/>
            <person name="Salamov A."/>
            <person name="Schmutz J."/>
            <person name="Khan Z."/>
            <person name="Redman R.S."/>
            <person name="Fleck N.D."/>
            <person name="Lindquist E."/>
            <person name="Grigoriev I.V."/>
            <person name="Doty S.L."/>
        </authorList>
    </citation>
    <scope>NUCLEOTIDE SEQUENCE [LARGE SCALE GENOMIC DNA]</scope>
    <source>
        <strain evidence="2 3">WP1</strain>
    </source>
</reference>
<protein>
    <recommendedName>
        <fullName evidence="4">DUF1690 domain-containing protein</fullName>
    </recommendedName>
</protein>